<evidence type="ECO:0008006" key="3">
    <source>
        <dbReference type="Google" id="ProtNLM"/>
    </source>
</evidence>
<sequence>MTLSDARKRANLKYLKNNPNKRRTYQYRSNAKTFIKKHATIDDLNELEKLIHIRREELNKQ</sequence>
<proteinExistence type="predicted"/>
<evidence type="ECO:0000313" key="2">
    <source>
        <dbReference type="Proteomes" id="UP001200032"/>
    </source>
</evidence>
<gene>
    <name evidence="1" type="ORF">LTY59_07150</name>
</gene>
<reference evidence="1 2" key="1">
    <citation type="submission" date="2021-12" db="EMBL/GenBank/DDBJ databases">
        <title>A phylogenomic analysis of Limosilactobacillus reuteri reveals ancient and stable evolutionary relationships with rodents and birds and zoonotic transmission to humans.</title>
        <authorList>
            <person name="Li F."/>
            <person name="Li X."/>
            <person name="Cheng C."/>
            <person name="Tollenaar S."/>
            <person name="Zhang J.S."/>
            <person name="Simpson D."/>
            <person name="Tasseva G."/>
            <person name="Perez-Munoz M.E."/>
            <person name="Frese S."/>
            <person name="Gaenzle M.G."/>
            <person name="Walter J."/>
            <person name="Zheng J."/>
        </authorList>
    </citation>
    <scope>NUCLEOTIDE SEQUENCE [LARGE SCALE GENOMIC DNA]</scope>
    <source>
        <strain evidence="1 2">WF-AF5-A</strain>
    </source>
</reference>
<evidence type="ECO:0000313" key="1">
    <source>
        <dbReference type="EMBL" id="MCD7138996.1"/>
    </source>
</evidence>
<dbReference type="RefSeq" id="WP_153930640.1">
    <property type="nucleotide sequence ID" value="NZ_JAJPDJ010000063.1"/>
</dbReference>
<accession>A0ABS8RD97</accession>
<dbReference type="EMBL" id="JAJPDJ010000063">
    <property type="protein sequence ID" value="MCD7138996.1"/>
    <property type="molecule type" value="Genomic_DNA"/>
</dbReference>
<comment type="caution">
    <text evidence="1">The sequence shown here is derived from an EMBL/GenBank/DDBJ whole genome shotgun (WGS) entry which is preliminary data.</text>
</comment>
<keyword evidence="2" id="KW-1185">Reference proteome</keyword>
<dbReference type="Proteomes" id="UP001200032">
    <property type="component" value="Unassembled WGS sequence"/>
</dbReference>
<organism evidence="1 2">
    <name type="scientific">Limosilactobacillus balticus</name>
    <dbReference type="NCBI Taxonomy" id="2759747"/>
    <lineage>
        <taxon>Bacteria</taxon>
        <taxon>Bacillati</taxon>
        <taxon>Bacillota</taxon>
        <taxon>Bacilli</taxon>
        <taxon>Lactobacillales</taxon>
        <taxon>Lactobacillaceae</taxon>
        <taxon>Limosilactobacillus</taxon>
    </lineage>
</organism>
<name>A0ABS8RD97_9LACO</name>
<protein>
    <recommendedName>
        <fullName evidence="3">Phage protein</fullName>
    </recommendedName>
</protein>